<keyword evidence="3" id="KW-1185">Reference proteome</keyword>
<reference evidence="2 3" key="1">
    <citation type="journal article" date="2018" name="BMC Genomics">
        <title>Genomic comparison of Trypanosoma conorhini and Trypanosoma rangeli to Trypanosoma cruzi strains of high and low virulence.</title>
        <authorList>
            <person name="Bradwell K.R."/>
            <person name="Koparde V.N."/>
            <person name="Matveyev A.V."/>
            <person name="Serrano M.G."/>
            <person name="Alves J.M."/>
            <person name="Parikh H."/>
            <person name="Huang B."/>
            <person name="Lee V."/>
            <person name="Espinosa-Alvarez O."/>
            <person name="Ortiz P.A."/>
            <person name="Costa-Martins A.G."/>
            <person name="Teixeira M.M."/>
            <person name="Buck G.A."/>
        </authorList>
    </citation>
    <scope>NUCLEOTIDE SEQUENCE [LARGE SCALE GENOMIC DNA]</scope>
    <source>
        <strain evidence="2 3">025E</strain>
    </source>
</reference>
<protein>
    <submittedName>
        <fullName evidence="2">Uncharacterized protein</fullName>
    </submittedName>
</protein>
<gene>
    <name evidence="2" type="ORF">Tco025E_00104</name>
</gene>
<dbReference type="GeneID" id="40313715"/>
<dbReference type="AlphaFoldDB" id="A0A3R7M6Z4"/>
<feature type="compositionally biased region" description="Low complexity" evidence="1">
    <location>
        <begin position="94"/>
        <end position="125"/>
    </location>
</feature>
<dbReference type="EMBL" id="MKKU01000001">
    <property type="protein sequence ID" value="RNF27720.1"/>
    <property type="molecule type" value="Genomic_DNA"/>
</dbReference>
<proteinExistence type="predicted"/>
<comment type="caution">
    <text evidence="2">The sequence shown here is derived from an EMBL/GenBank/DDBJ whole genome shotgun (WGS) entry which is preliminary data.</text>
</comment>
<evidence type="ECO:0000256" key="1">
    <source>
        <dbReference type="SAM" id="MobiDB-lite"/>
    </source>
</evidence>
<accession>A0A3R7M6Z4</accession>
<feature type="region of interest" description="Disordered" evidence="1">
    <location>
        <begin position="73"/>
        <end position="134"/>
    </location>
</feature>
<evidence type="ECO:0000313" key="2">
    <source>
        <dbReference type="EMBL" id="RNF27720.1"/>
    </source>
</evidence>
<sequence>MACASAPGGRRRRRRSGAPSAAPSTPPQSCGTSSRPAACRGSAGETPGRPPPATYGAPAAPLAVVFHCRTPASHAARGASAGRTPLRSRGRLQAATAAAKAGKMGAMEMPATLSPPTSPHLLLPPCALPGNFGP</sequence>
<evidence type="ECO:0000313" key="3">
    <source>
        <dbReference type="Proteomes" id="UP000284403"/>
    </source>
</evidence>
<name>A0A3R7M6Z4_9TRYP</name>
<dbReference type="Proteomes" id="UP000284403">
    <property type="component" value="Unassembled WGS sequence"/>
</dbReference>
<dbReference type="RefSeq" id="XP_029232926.1">
    <property type="nucleotide sequence ID" value="XM_029367053.1"/>
</dbReference>
<feature type="region of interest" description="Disordered" evidence="1">
    <location>
        <begin position="1"/>
        <end position="57"/>
    </location>
</feature>
<feature type="compositionally biased region" description="Low complexity" evidence="1">
    <location>
        <begin position="17"/>
        <end position="29"/>
    </location>
</feature>
<feature type="compositionally biased region" description="Low complexity" evidence="1">
    <location>
        <begin position="73"/>
        <end position="83"/>
    </location>
</feature>
<organism evidence="2 3">
    <name type="scientific">Trypanosoma conorhini</name>
    <dbReference type="NCBI Taxonomy" id="83891"/>
    <lineage>
        <taxon>Eukaryota</taxon>
        <taxon>Discoba</taxon>
        <taxon>Euglenozoa</taxon>
        <taxon>Kinetoplastea</taxon>
        <taxon>Metakinetoplastina</taxon>
        <taxon>Trypanosomatida</taxon>
        <taxon>Trypanosomatidae</taxon>
        <taxon>Trypanosoma</taxon>
    </lineage>
</organism>